<feature type="domain" description="NAD-dependent epimerase/dehydratase" evidence="2">
    <location>
        <begin position="4"/>
        <end position="263"/>
    </location>
</feature>
<dbReference type="Gene3D" id="3.40.50.720">
    <property type="entry name" value="NAD(P)-binding Rossmann-like Domain"/>
    <property type="match status" value="1"/>
</dbReference>
<comment type="caution">
    <text evidence="3">The sequence shown here is derived from an EMBL/GenBank/DDBJ whole genome shotgun (WGS) entry which is preliminary data.</text>
</comment>
<sequence length="339" mass="37982">MKYLITGGVGFIGTNTAITFATSIKNSIVLVDDFSRPGVKLNAKYLTRKFANIKIIKANVKDTNKYLSELKKTDVIIHLAGQTAVTTSITNPTLDFSSNIVGGFTLLETVRKYNPKAAVLYSSTNKVYGNLENHDLQLDKKNSQYKDMCHPMGIDENEQLNFISPYGCSKGTIDSYMLDYGRIYGLKTIVFRQSCIYGPFQIGVEDQGWVAFFAKQALAKKPLTIFGDGYQVRDLLYVGDLIDAYSKAIEKIEKIKGNAINVGGGITNSFSLLQVIATLEKKTRHPIQLTFNTERPGDQKLFISANKKAKKILGWVPRTSFHKGLDILLDWQRQYLFNQ</sequence>
<reference evidence="4" key="1">
    <citation type="submission" date="2017-09" db="EMBL/GenBank/DDBJ databases">
        <title>Depth-based differentiation of microbial function through sediment-hosted aquifers and enrichment of novel symbionts in the deep terrestrial subsurface.</title>
        <authorList>
            <person name="Probst A.J."/>
            <person name="Ladd B."/>
            <person name="Jarett J.K."/>
            <person name="Geller-Mcgrath D.E."/>
            <person name="Sieber C.M.K."/>
            <person name="Emerson J.B."/>
            <person name="Anantharaman K."/>
            <person name="Thomas B.C."/>
            <person name="Malmstrom R."/>
            <person name="Stieglmeier M."/>
            <person name="Klingl A."/>
            <person name="Woyke T."/>
            <person name="Ryan C.M."/>
            <person name="Banfield J.F."/>
        </authorList>
    </citation>
    <scope>NUCLEOTIDE SEQUENCE [LARGE SCALE GENOMIC DNA]</scope>
</reference>
<evidence type="ECO:0000259" key="2">
    <source>
        <dbReference type="Pfam" id="PF01370"/>
    </source>
</evidence>
<dbReference type="SUPFAM" id="SSF51735">
    <property type="entry name" value="NAD(P)-binding Rossmann-fold domains"/>
    <property type="match status" value="1"/>
</dbReference>
<dbReference type="AlphaFoldDB" id="A0A2M7QEG1"/>
<evidence type="ECO:0000256" key="1">
    <source>
        <dbReference type="ARBA" id="ARBA00007637"/>
    </source>
</evidence>
<gene>
    <name evidence="3" type="ORF">COY90_01405</name>
</gene>
<dbReference type="Pfam" id="PF01370">
    <property type="entry name" value="Epimerase"/>
    <property type="match status" value="1"/>
</dbReference>
<organism evidence="3 4">
    <name type="scientific">Candidatus Roizmanbacteria bacterium CG_4_10_14_0_8_um_filter_39_9</name>
    <dbReference type="NCBI Taxonomy" id="1974829"/>
    <lineage>
        <taxon>Bacteria</taxon>
        <taxon>Candidatus Roizmaniibacteriota</taxon>
    </lineage>
</organism>
<protein>
    <submittedName>
        <fullName evidence="3">CDP-paratose 2-epimerase</fullName>
    </submittedName>
</protein>
<accession>A0A2M7QEG1</accession>
<evidence type="ECO:0000313" key="3">
    <source>
        <dbReference type="EMBL" id="PIY69297.1"/>
    </source>
</evidence>
<dbReference type="InterPro" id="IPR001509">
    <property type="entry name" value="Epimerase_deHydtase"/>
</dbReference>
<name>A0A2M7QEG1_9BACT</name>
<dbReference type="PANTHER" id="PTHR43000">
    <property type="entry name" value="DTDP-D-GLUCOSE 4,6-DEHYDRATASE-RELATED"/>
    <property type="match status" value="1"/>
</dbReference>
<dbReference type="Proteomes" id="UP000230108">
    <property type="component" value="Unassembled WGS sequence"/>
</dbReference>
<dbReference type="InterPro" id="IPR036291">
    <property type="entry name" value="NAD(P)-bd_dom_sf"/>
</dbReference>
<dbReference type="EMBL" id="PFLF01000036">
    <property type="protein sequence ID" value="PIY69297.1"/>
    <property type="molecule type" value="Genomic_DNA"/>
</dbReference>
<proteinExistence type="inferred from homology"/>
<comment type="similarity">
    <text evidence="1">Belongs to the NAD(P)-dependent epimerase/dehydratase family.</text>
</comment>
<evidence type="ECO:0000313" key="4">
    <source>
        <dbReference type="Proteomes" id="UP000230108"/>
    </source>
</evidence>